<protein>
    <submittedName>
        <fullName evidence="2">Antibiotic biosynthesis monooxygenase</fullName>
    </submittedName>
</protein>
<dbReference type="EMBL" id="FOXD01000039">
    <property type="protein sequence ID" value="SFQ41407.1"/>
    <property type="molecule type" value="Genomic_DNA"/>
</dbReference>
<keyword evidence="2" id="KW-0503">Monooxygenase</keyword>
<keyword evidence="2" id="KW-0560">Oxidoreductase</keyword>
<accession>A0A1I5YBY6</accession>
<dbReference type="AlphaFoldDB" id="A0A1I5YBY6"/>
<evidence type="ECO:0000259" key="1">
    <source>
        <dbReference type="PROSITE" id="PS51725"/>
    </source>
</evidence>
<dbReference type="GO" id="GO:0004497">
    <property type="term" value="F:monooxygenase activity"/>
    <property type="evidence" value="ECO:0007669"/>
    <property type="project" value="UniProtKB-KW"/>
</dbReference>
<feature type="domain" description="ABM" evidence="1">
    <location>
        <begin position="11"/>
        <end position="107"/>
    </location>
</feature>
<dbReference type="Pfam" id="PF03992">
    <property type="entry name" value="ABM"/>
    <property type="match status" value="1"/>
</dbReference>
<dbReference type="Gene3D" id="3.30.70.100">
    <property type="match status" value="1"/>
</dbReference>
<dbReference type="OrthoDB" id="1494517at2"/>
<evidence type="ECO:0000313" key="2">
    <source>
        <dbReference type="EMBL" id="SFQ41407.1"/>
    </source>
</evidence>
<proteinExistence type="predicted"/>
<sequence length="109" mass="12567">MPIINEKNQLFTVMVVFEVDPEYQHALIEGITEQVTQHFKGNSGFVSASFHVSEDGRKVVNYAQWRSREAWETITSDESKTAVIVETIERCGVKSFYNEVIRVERVIEN</sequence>
<name>A0A1I5YBY6_9BACI</name>
<evidence type="ECO:0000313" key="3">
    <source>
        <dbReference type="Proteomes" id="UP000198892"/>
    </source>
</evidence>
<dbReference type="InterPro" id="IPR011008">
    <property type="entry name" value="Dimeric_a/b-barrel"/>
</dbReference>
<organism evidence="2 3">
    <name type="scientific">Salibacterium halotolerans</name>
    <dbReference type="NCBI Taxonomy" id="1884432"/>
    <lineage>
        <taxon>Bacteria</taxon>
        <taxon>Bacillati</taxon>
        <taxon>Bacillota</taxon>
        <taxon>Bacilli</taxon>
        <taxon>Bacillales</taxon>
        <taxon>Bacillaceae</taxon>
    </lineage>
</organism>
<dbReference type="PROSITE" id="PS51725">
    <property type="entry name" value="ABM"/>
    <property type="match status" value="1"/>
</dbReference>
<gene>
    <name evidence="2" type="ORF">SAMN05518683_13912</name>
</gene>
<keyword evidence="3" id="KW-1185">Reference proteome</keyword>
<dbReference type="SUPFAM" id="SSF54909">
    <property type="entry name" value="Dimeric alpha+beta barrel"/>
    <property type="match status" value="1"/>
</dbReference>
<dbReference type="STRING" id="1884432.SAMN05518683_13912"/>
<dbReference type="Proteomes" id="UP000198892">
    <property type="component" value="Unassembled WGS sequence"/>
</dbReference>
<dbReference type="InterPro" id="IPR007138">
    <property type="entry name" value="ABM_dom"/>
</dbReference>
<reference evidence="3" key="1">
    <citation type="submission" date="2016-10" db="EMBL/GenBank/DDBJ databases">
        <authorList>
            <person name="Varghese N."/>
            <person name="Submissions S."/>
        </authorList>
    </citation>
    <scope>NUCLEOTIDE SEQUENCE [LARGE SCALE GENOMIC DNA]</scope>
    <source>
        <strain evidence="3">S7</strain>
    </source>
</reference>
<dbReference type="RefSeq" id="WP_093339839.1">
    <property type="nucleotide sequence ID" value="NZ_FOXD01000039.1"/>
</dbReference>